<dbReference type="GO" id="GO:0008270">
    <property type="term" value="F:zinc ion binding"/>
    <property type="evidence" value="ECO:0007669"/>
    <property type="project" value="UniProtKB-KW"/>
</dbReference>
<gene>
    <name evidence="7" type="ORF">E5225_14310</name>
</gene>
<name>A0A4V1CMY4_9CELL</name>
<proteinExistence type="predicted"/>
<evidence type="ECO:0000256" key="2">
    <source>
        <dbReference type="ARBA" id="ARBA00022771"/>
    </source>
</evidence>
<evidence type="ECO:0000256" key="4">
    <source>
        <dbReference type="PROSITE-ProRule" id="PRU00510"/>
    </source>
</evidence>
<dbReference type="PANTHER" id="PTHR33823">
    <property type="entry name" value="RNA POLYMERASE-BINDING TRANSCRIPTION FACTOR DKSA-RELATED"/>
    <property type="match status" value="1"/>
</dbReference>
<sequence length="149" mass="15292">MPAPGRGPPTAADPSRRAVRPAGVGAGCWTVRVDVTGVDADAARARLLEQRAEAADRLASLGAARTDVVDAARGSNVDDEHDPEGTTIAFERAQLEALAADAVRRLAEVDAALARLDAGTYGVCAVGGEPIDADRLAARPTATTCVRHA</sequence>
<keyword evidence="2" id="KW-0863">Zinc-finger</keyword>
<feature type="zinc finger region" description="dksA C4-type" evidence="4">
    <location>
        <begin position="124"/>
        <end position="148"/>
    </location>
</feature>
<evidence type="ECO:0000256" key="5">
    <source>
        <dbReference type="SAM" id="MobiDB-lite"/>
    </source>
</evidence>
<feature type="domain" description="Zinc finger DksA/TraR C4-type" evidence="6">
    <location>
        <begin position="119"/>
        <end position="146"/>
    </location>
</feature>
<dbReference type="InterPro" id="IPR000962">
    <property type="entry name" value="Znf_DskA_TraR"/>
</dbReference>
<dbReference type="PROSITE" id="PS51128">
    <property type="entry name" value="ZF_DKSA_2"/>
    <property type="match status" value="1"/>
</dbReference>
<evidence type="ECO:0000259" key="6">
    <source>
        <dbReference type="Pfam" id="PF01258"/>
    </source>
</evidence>
<dbReference type="PANTHER" id="PTHR33823:SF5">
    <property type="entry name" value="DNAK SUPPRESSOR PROTEIN"/>
    <property type="match status" value="1"/>
</dbReference>
<dbReference type="Gene3D" id="1.20.120.910">
    <property type="entry name" value="DksA, coiled-coil domain"/>
    <property type="match status" value="1"/>
</dbReference>
<evidence type="ECO:0000313" key="8">
    <source>
        <dbReference type="Proteomes" id="UP000296469"/>
    </source>
</evidence>
<dbReference type="Pfam" id="PF01258">
    <property type="entry name" value="zf-dskA_traR"/>
    <property type="match status" value="1"/>
</dbReference>
<reference evidence="7 8" key="1">
    <citation type="submission" date="2019-04" db="EMBL/GenBank/DDBJ databases">
        <title>Isolation and identification of Cellulomonas shaoxiangyii sp. Nov. isolated from feces of the Tibetan antelopes (Pantholops hodgsonii) in the Qinghai-Tibet plateau of China.</title>
        <authorList>
            <person name="Tian Z."/>
        </authorList>
    </citation>
    <scope>NUCLEOTIDE SEQUENCE [LARGE SCALE GENOMIC DNA]</scope>
    <source>
        <strain evidence="7 8">Z28</strain>
    </source>
</reference>
<evidence type="ECO:0000313" key="7">
    <source>
        <dbReference type="EMBL" id="QCB94555.1"/>
    </source>
</evidence>
<protein>
    <submittedName>
        <fullName evidence="7">Molecular chaperone DnaK</fullName>
    </submittedName>
</protein>
<accession>A0A4V1CMY4</accession>
<keyword evidence="8" id="KW-1185">Reference proteome</keyword>
<dbReference type="Proteomes" id="UP000296469">
    <property type="component" value="Chromosome"/>
</dbReference>
<dbReference type="EMBL" id="CP039291">
    <property type="protein sequence ID" value="QCB94555.1"/>
    <property type="molecule type" value="Genomic_DNA"/>
</dbReference>
<feature type="region of interest" description="Disordered" evidence="5">
    <location>
        <begin position="1"/>
        <end position="20"/>
    </location>
</feature>
<dbReference type="AlphaFoldDB" id="A0A4V1CMY4"/>
<evidence type="ECO:0000256" key="1">
    <source>
        <dbReference type="ARBA" id="ARBA00022723"/>
    </source>
</evidence>
<keyword evidence="1" id="KW-0479">Metal-binding</keyword>
<evidence type="ECO:0000256" key="3">
    <source>
        <dbReference type="ARBA" id="ARBA00022833"/>
    </source>
</evidence>
<organism evidence="7 8">
    <name type="scientific">Cellulomonas shaoxiangyii</name>
    <dbReference type="NCBI Taxonomy" id="2566013"/>
    <lineage>
        <taxon>Bacteria</taxon>
        <taxon>Bacillati</taxon>
        <taxon>Actinomycetota</taxon>
        <taxon>Actinomycetes</taxon>
        <taxon>Micrococcales</taxon>
        <taxon>Cellulomonadaceae</taxon>
        <taxon>Cellulomonas</taxon>
    </lineage>
</organism>
<dbReference type="OrthoDB" id="1121111at2"/>
<keyword evidence="3" id="KW-0862">Zinc</keyword>
<dbReference type="KEGG" id="celz:E5225_14310"/>